<dbReference type="InterPro" id="IPR006307">
    <property type="entry name" value="BsaZ-like"/>
</dbReference>
<protein>
    <submittedName>
        <fullName evidence="8">Type III secretion system export apparatus subunit SctU</fullName>
    </submittedName>
</protein>
<evidence type="ECO:0000313" key="9">
    <source>
        <dbReference type="Proteomes" id="UP001501353"/>
    </source>
</evidence>
<evidence type="ECO:0000313" key="8">
    <source>
        <dbReference type="EMBL" id="GAA4016751.1"/>
    </source>
</evidence>
<proteinExistence type="inferred from homology"/>
<evidence type="ECO:0000256" key="1">
    <source>
        <dbReference type="ARBA" id="ARBA00004651"/>
    </source>
</evidence>
<name>A0ABP7SV13_9BURK</name>
<feature type="transmembrane region" description="Helical" evidence="7">
    <location>
        <begin position="75"/>
        <end position="102"/>
    </location>
</feature>
<accession>A0ABP7SV13</accession>
<dbReference type="InterPro" id="IPR029025">
    <property type="entry name" value="T3SS_substrate_exporter_C"/>
</dbReference>
<comment type="similarity">
    <text evidence="2">Belongs to the type III secretion exporter family.</text>
</comment>
<comment type="subcellular location">
    <subcellularLocation>
        <location evidence="1">Cell membrane</location>
        <topology evidence="1">Multi-pass membrane protein</topology>
    </subcellularLocation>
</comment>
<keyword evidence="4 7" id="KW-0812">Transmembrane</keyword>
<keyword evidence="9" id="KW-1185">Reference proteome</keyword>
<feature type="transmembrane region" description="Helical" evidence="7">
    <location>
        <begin position="178"/>
        <end position="203"/>
    </location>
</feature>
<organism evidence="8 9">
    <name type="scientific">Actimicrobium antarcticum</name>
    <dbReference type="NCBI Taxonomy" id="1051899"/>
    <lineage>
        <taxon>Bacteria</taxon>
        <taxon>Pseudomonadati</taxon>
        <taxon>Pseudomonadota</taxon>
        <taxon>Betaproteobacteria</taxon>
        <taxon>Burkholderiales</taxon>
        <taxon>Oxalobacteraceae</taxon>
        <taxon>Actimicrobium</taxon>
    </lineage>
</organism>
<evidence type="ECO:0000256" key="7">
    <source>
        <dbReference type="SAM" id="Phobius"/>
    </source>
</evidence>
<keyword evidence="5 7" id="KW-1133">Transmembrane helix</keyword>
<comment type="caution">
    <text evidence="8">The sequence shown here is derived from an EMBL/GenBank/DDBJ whole genome shotgun (WGS) entry which is preliminary data.</text>
</comment>
<dbReference type="NCBIfam" id="TIGR01404">
    <property type="entry name" value="FlhB_rel_III"/>
    <property type="match status" value="1"/>
</dbReference>
<dbReference type="InterPro" id="IPR006135">
    <property type="entry name" value="T3SS_substrate_exporter"/>
</dbReference>
<gene>
    <name evidence="8" type="primary">sctU</name>
    <name evidence="8" type="ORF">GCM10022212_10060</name>
</gene>
<keyword evidence="6 7" id="KW-0472">Membrane</keyword>
<evidence type="ECO:0000256" key="6">
    <source>
        <dbReference type="ARBA" id="ARBA00023136"/>
    </source>
</evidence>
<dbReference type="Proteomes" id="UP001501353">
    <property type="component" value="Unassembled WGS sequence"/>
</dbReference>
<dbReference type="PRINTS" id="PR00950">
    <property type="entry name" value="TYPE3IMSPROT"/>
</dbReference>
<dbReference type="Pfam" id="PF01312">
    <property type="entry name" value="Bac_export_2"/>
    <property type="match status" value="1"/>
</dbReference>
<evidence type="ECO:0000256" key="3">
    <source>
        <dbReference type="ARBA" id="ARBA00022475"/>
    </source>
</evidence>
<keyword evidence="3" id="KW-1003">Cell membrane</keyword>
<dbReference type="PANTHER" id="PTHR30531:SF12">
    <property type="entry name" value="FLAGELLAR BIOSYNTHETIC PROTEIN FLHB"/>
    <property type="match status" value="1"/>
</dbReference>
<dbReference type="Gene3D" id="3.40.1690.10">
    <property type="entry name" value="secretion proteins EscU"/>
    <property type="match status" value="1"/>
</dbReference>
<sequence length="365" mass="40788">MSEKTEQPTDKKIEDAREKGQVPVSRDMARLATFFVLGLIAFVTEKEWHNAINSLFELAFMRTGKPFLSAMWEMIFNAGMLLMVAFGALAVAGIVVAILAFWGQFGIVVSFKTLEPKLDKLNPVQGFMQLFSKRKLVELVTSLAKAVLIGYVLYLVVVDELPNIMNLSGGTPADIYNGFVEILFSIFKITVGICFSFALIDLVSQRHFHTKSLMMSMDEIKREYKESEGDPQVKGTRKQLAREWANEDPPARTEGANAVVVNPTHFAVALFYDTESPSVPMVLAKGKDEMAQAMIARAHHLKIPVIRHVWLARILYATARPDHPIPKASYEAVAHVYAVIQEMVDTDQMVPITELETRGEPPADE</sequence>
<evidence type="ECO:0000256" key="4">
    <source>
        <dbReference type="ARBA" id="ARBA00022692"/>
    </source>
</evidence>
<evidence type="ECO:0000256" key="5">
    <source>
        <dbReference type="ARBA" id="ARBA00022989"/>
    </source>
</evidence>
<reference evidence="9" key="1">
    <citation type="journal article" date="2019" name="Int. J. Syst. Evol. Microbiol.">
        <title>The Global Catalogue of Microorganisms (GCM) 10K type strain sequencing project: providing services to taxonomists for standard genome sequencing and annotation.</title>
        <authorList>
            <consortium name="The Broad Institute Genomics Platform"/>
            <consortium name="The Broad Institute Genome Sequencing Center for Infectious Disease"/>
            <person name="Wu L."/>
            <person name="Ma J."/>
        </authorList>
    </citation>
    <scope>NUCLEOTIDE SEQUENCE [LARGE SCALE GENOMIC DNA]</scope>
    <source>
        <strain evidence="9">JCM 16673</strain>
    </source>
</reference>
<dbReference type="SUPFAM" id="SSF160544">
    <property type="entry name" value="EscU C-terminal domain-like"/>
    <property type="match status" value="1"/>
</dbReference>
<dbReference type="PANTHER" id="PTHR30531">
    <property type="entry name" value="FLAGELLAR BIOSYNTHETIC PROTEIN FLHB"/>
    <property type="match status" value="1"/>
</dbReference>
<feature type="transmembrane region" description="Helical" evidence="7">
    <location>
        <begin position="136"/>
        <end position="158"/>
    </location>
</feature>
<dbReference type="RefSeq" id="WP_344762150.1">
    <property type="nucleotide sequence ID" value="NZ_BAAAZE010000005.1"/>
</dbReference>
<evidence type="ECO:0000256" key="2">
    <source>
        <dbReference type="ARBA" id="ARBA00010690"/>
    </source>
</evidence>
<dbReference type="EMBL" id="BAAAZE010000005">
    <property type="protein sequence ID" value="GAA4016751.1"/>
    <property type="molecule type" value="Genomic_DNA"/>
</dbReference>